<accession>M6CPM9</accession>
<dbReference type="EMBL" id="ANIK01000062">
    <property type="protein sequence ID" value="EMJ93892.1"/>
    <property type="molecule type" value="Genomic_DNA"/>
</dbReference>
<dbReference type="Pfam" id="PF08570">
    <property type="entry name" value="DUF1761"/>
    <property type="match status" value="1"/>
</dbReference>
<evidence type="ECO:0000313" key="3">
    <source>
        <dbReference type="Proteomes" id="UP000011988"/>
    </source>
</evidence>
<dbReference type="AlphaFoldDB" id="M6CPM9"/>
<comment type="caution">
    <text evidence="2">The sequence shown here is derived from an EMBL/GenBank/DDBJ whole genome shotgun (WGS) entry which is preliminary data.</text>
</comment>
<proteinExistence type="predicted"/>
<gene>
    <name evidence="2" type="ORF">LEP1GSC194_2891</name>
</gene>
<keyword evidence="1" id="KW-0472">Membrane</keyword>
<keyword evidence="1" id="KW-0812">Transmembrane</keyword>
<reference evidence="2 3" key="1">
    <citation type="submission" date="2013-01" db="EMBL/GenBank/DDBJ databases">
        <authorList>
            <person name="Harkins D.M."/>
            <person name="Durkin A.S."/>
            <person name="Brinkac L.M."/>
            <person name="Haft D.H."/>
            <person name="Selengut J.D."/>
            <person name="Sanka R."/>
            <person name="DePew J."/>
            <person name="Purushe J."/>
            <person name="Galloway R.L."/>
            <person name="Vinetz J.M."/>
            <person name="Sutton G.G."/>
            <person name="Nierman W.C."/>
            <person name="Fouts D.E."/>
        </authorList>
    </citation>
    <scope>NUCLEOTIDE SEQUENCE [LARGE SCALE GENOMIC DNA]</scope>
    <source>
        <strain evidence="2 3">79601</strain>
    </source>
</reference>
<sequence length="190" mass="21901">MFHSLRTTIVLSELIDLVGTLSRIHLTLVRICAKHRLSKIRSFFMHPELHINFLAVLVAVVVNFIIGSLWYGPIFGKHWMKEMGIPADFKPEQKEVLKSLGMMVIGSFLTAYVLFYTTNVWRASSWHAGEDSPAYVYGFFSGFYTWLGFYLPMQLNNVAFEGRSWKFFSIGAGYYFVALQAVAMILSYWR</sequence>
<dbReference type="InterPro" id="IPR013879">
    <property type="entry name" value="DUF1761"/>
</dbReference>
<feature type="transmembrane region" description="Helical" evidence="1">
    <location>
        <begin position="165"/>
        <end position="189"/>
    </location>
</feature>
<feature type="transmembrane region" description="Helical" evidence="1">
    <location>
        <begin position="135"/>
        <end position="153"/>
    </location>
</feature>
<evidence type="ECO:0000313" key="2">
    <source>
        <dbReference type="EMBL" id="EMJ93892.1"/>
    </source>
</evidence>
<organism evidence="2 3">
    <name type="scientific">Leptospira alstonii serovar Sichuan str. 79601</name>
    <dbReference type="NCBI Taxonomy" id="1218565"/>
    <lineage>
        <taxon>Bacteria</taxon>
        <taxon>Pseudomonadati</taxon>
        <taxon>Spirochaetota</taxon>
        <taxon>Spirochaetia</taxon>
        <taxon>Leptospirales</taxon>
        <taxon>Leptospiraceae</taxon>
        <taxon>Leptospira</taxon>
    </lineage>
</organism>
<name>M6CPM9_9LEPT</name>
<evidence type="ECO:0000256" key="1">
    <source>
        <dbReference type="SAM" id="Phobius"/>
    </source>
</evidence>
<keyword evidence="1" id="KW-1133">Transmembrane helix</keyword>
<feature type="transmembrane region" description="Helical" evidence="1">
    <location>
        <begin position="51"/>
        <end position="75"/>
    </location>
</feature>
<feature type="transmembrane region" description="Helical" evidence="1">
    <location>
        <begin position="96"/>
        <end position="115"/>
    </location>
</feature>
<protein>
    <submittedName>
        <fullName evidence="2">PF08570 family protein</fullName>
    </submittedName>
</protein>
<dbReference type="Proteomes" id="UP000011988">
    <property type="component" value="Unassembled WGS sequence"/>
</dbReference>
<dbReference type="PATRIC" id="fig|1218565.3.peg.2852"/>